<dbReference type="PANTHER" id="PTHR31047">
    <property type="entry name" value="MEIOTICALLY UP-REGULATED GENE 157 PROTEIN"/>
    <property type="match status" value="1"/>
</dbReference>
<comment type="caution">
    <text evidence="1">The sequence shown here is derived from an EMBL/GenBank/DDBJ whole genome shotgun (WGS) entry which is preliminary data.</text>
</comment>
<organism evidence="1 2">
    <name type="scientific">Paenibacillus amylolyticus</name>
    <dbReference type="NCBI Taxonomy" id="1451"/>
    <lineage>
        <taxon>Bacteria</taxon>
        <taxon>Bacillati</taxon>
        <taxon>Bacillota</taxon>
        <taxon>Bacilli</taxon>
        <taxon>Bacillales</taxon>
        <taxon>Paenibacillaceae</taxon>
        <taxon>Paenibacillus</taxon>
    </lineage>
</organism>
<dbReference type="SMART" id="SM01149">
    <property type="entry name" value="DUF1237"/>
    <property type="match status" value="1"/>
</dbReference>
<dbReference type="Gene3D" id="1.50.10.10">
    <property type="match status" value="1"/>
</dbReference>
<evidence type="ECO:0000313" key="1">
    <source>
        <dbReference type="EMBL" id="KAA8783225.1"/>
    </source>
</evidence>
<accession>A0A5M9WNS0</accession>
<reference evidence="1 2" key="1">
    <citation type="journal article" date="2019" name="J. Ind. Microbiol. Biotechnol.">
        <title>Paenibacillus amylolyticus 27C64 has a diverse set of carbohydrate-active enzymes and complete pectin deconstruction system.</title>
        <authorList>
            <person name="Keggi C."/>
            <person name="Doran-Peterson J."/>
        </authorList>
    </citation>
    <scope>NUCLEOTIDE SEQUENCE [LARGE SCALE GENOMIC DNA]</scope>
    <source>
        <strain evidence="1 2">27C64</strain>
    </source>
</reference>
<dbReference type="PIRSF" id="PIRSF028846">
    <property type="entry name" value="UCP028846"/>
    <property type="match status" value="1"/>
</dbReference>
<dbReference type="PANTHER" id="PTHR31047:SF0">
    <property type="entry name" value="MEIOTICALLY UP-REGULATED GENE 157 PROTEIN"/>
    <property type="match status" value="1"/>
</dbReference>
<dbReference type="AlphaFoldDB" id="A0A5M9WNS0"/>
<dbReference type="InterPro" id="IPR008928">
    <property type="entry name" value="6-hairpin_glycosidase_sf"/>
</dbReference>
<dbReference type="EMBL" id="RIAS01000002">
    <property type="protein sequence ID" value="KAA8783225.1"/>
    <property type="molecule type" value="Genomic_DNA"/>
</dbReference>
<keyword evidence="1" id="KW-0378">Hydrolase</keyword>
<evidence type="ECO:0000313" key="2">
    <source>
        <dbReference type="Proteomes" id="UP000323664"/>
    </source>
</evidence>
<proteinExistence type="predicted"/>
<name>A0A5M9WNS0_PAEAM</name>
<dbReference type="GO" id="GO:0016787">
    <property type="term" value="F:hydrolase activity"/>
    <property type="evidence" value="ECO:0007669"/>
    <property type="project" value="UniProtKB-KW"/>
</dbReference>
<dbReference type="Proteomes" id="UP000323664">
    <property type="component" value="Unassembled WGS sequence"/>
</dbReference>
<gene>
    <name evidence="1" type="ORF">EC604_05115</name>
</gene>
<protein>
    <submittedName>
        <fullName evidence="1">Glycoside hydrolase family 125 protein</fullName>
    </submittedName>
</protein>
<dbReference type="GO" id="GO:0005975">
    <property type="term" value="P:carbohydrate metabolic process"/>
    <property type="evidence" value="ECO:0007669"/>
    <property type="project" value="InterPro"/>
</dbReference>
<dbReference type="Pfam" id="PF06824">
    <property type="entry name" value="Glyco_hydro_125"/>
    <property type="match status" value="1"/>
</dbReference>
<dbReference type="SUPFAM" id="SSF48208">
    <property type="entry name" value="Six-hairpin glycosidases"/>
    <property type="match status" value="1"/>
</dbReference>
<sequence length="439" mass="50804">MDQFRLPKIPMPELELPQAVREVLAEADEHLKHRPKLLAQFHNCFPNTLETTTKLLDDGTTFVITGDIPAMWLRDSVEQVIHYVPLAKHDAQLQHIIGGLIKRHTFYADIDIYANAFNETANGWHWDANDETEMSPWVWERKFELDSLCFSMKLAYTYWRETELTDIFDERFKKVMEQIVHLWETEQRHTEQSPYRFMRRNCPAHDTLRNEGMGMPVNYTGMIWSGFRPSDDACDFHYNIPSNMFAAVTLSQMGEIAKWVFRDEQLVSRMARLEEEIRHGIALYGTHRHPVYGQIYAYETDGYGNVCLMDDAGTPGLMSIPYIGYVSVDDVVYQNTRRFILSKENPYYYEGTAAKGIGSPHTPPGYIWHMALSMQGLTADNDAEMLAMVDVLESTDAGTGYMHEGFHADDPDTYTRPWFAWSNSLFAQLVYKAMKKQIL</sequence>
<dbReference type="OrthoDB" id="181472at2"/>
<dbReference type="RefSeq" id="WP_123063113.1">
    <property type="nucleotide sequence ID" value="NZ_RIAS01000002.1"/>
</dbReference>
<dbReference type="InterPro" id="IPR008313">
    <property type="entry name" value="GH125"/>
</dbReference>
<dbReference type="InterPro" id="IPR012341">
    <property type="entry name" value="6hp_glycosidase-like_sf"/>
</dbReference>